<evidence type="ECO:0000313" key="3">
    <source>
        <dbReference type="EMBL" id="MBV6341354.1"/>
    </source>
</evidence>
<sequence length="147" mass="15889">MTQRNKQHDSLQPAPSNPPDKVKGKVIATSAISFSGPIPSPDILKGYRELSADLPERIIKMAEEEARHTHEMEREKLRIDEKFLDGDIAKQKRGQFFGLIIGLSGLASAIACVALGAEAVGGIIGGTTIVGLVGVFVIGRYYKEEES</sequence>
<dbReference type="Pfam" id="PF10097">
    <property type="entry name" value="DUF2335"/>
    <property type="match status" value="1"/>
</dbReference>
<keyword evidence="2" id="KW-0812">Transmembrane</keyword>
<organism evidence="3 4">
    <name type="scientific">Candidatus Magnetobacterium casense</name>
    <dbReference type="NCBI Taxonomy" id="1455061"/>
    <lineage>
        <taxon>Bacteria</taxon>
        <taxon>Pseudomonadati</taxon>
        <taxon>Nitrospirota</taxon>
        <taxon>Thermodesulfovibrionia</taxon>
        <taxon>Thermodesulfovibrionales</taxon>
        <taxon>Candidatus Magnetobacteriaceae</taxon>
        <taxon>Candidatus Magnetobacterium</taxon>
    </lineage>
</organism>
<name>A0ABS6RXJ9_9BACT</name>
<dbReference type="EMBL" id="JABXWD010000098">
    <property type="protein sequence ID" value="MBV6341354.1"/>
    <property type="molecule type" value="Genomic_DNA"/>
</dbReference>
<feature type="transmembrane region" description="Helical" evidence="2">
    <location>
        <begin position="96"/>
        <end position="117"/>
    </location>
</feature>
<gene>
    <name evidence="3" type="ORF">HWQ67_07130</name>
</gene>
<keyword evidence="4" id="KW-1185">Reference proteome</keyword>
<dbReference type="Proteomes" id="UP001196980">
    <property type="component" value="Unassembled WGS sequence"/>
</dbReference>
<dbReference type="InterPro" id="IPR019284">
    <property type="entry name" value="RP532"/>
</dbReference>
<comment type="caution">
    <text evidence="3">The sequence shown here is derived from an EMBL/GenBank/DDBJ whole genome shotgun (WGS) entry which is preliminary data.</text>
</comment>
<protein>
    <submittedName>
        <fullName evidence="3">DUF2335 domain-containing protein</fullName>
    </submittedName>
</protein>
<feature type="transmembrane region" description="Helical" evidence="2">
    <location>
        <begin position="123"/>
        <end position="142"/>
    </location>
</feature>
<dbReference type="RefSeq" id="WP_218251989.1">
    <property type="nucleotide sequence ID" value="NZ_JABXWD010000098.1"/>
</dbReference>
<accession>A0ABS6RXJ9</accession>
<evidence type="ECO:0000256" key="1">
    <source>
        <dbReference type="SAM" id="MobiDB-lite"/>
    </source>
</evidence>
<keyword evidence="2" id="KW-1133">Transmembrane helix</keyword>
<reference evidence="3 4" key="1">
    <citation type="journal article" date="2020" name="J Geophys Res Biogeosci">
        <title>Magnetotaxis as an Adaptation to Enable Bacterial Shuttling of Microbial Sulfur and Sulfur Cycling Across Aquatic Oxic#Anoxic Interfaces.</title>
        <authorList>
            <person name="Li J."/>
            <person name="Liu P."/>
            <person name="Wang J."/>
            <person name="Roberts A.P."/>
            <person name="Pan Y."/>
        </authorList>
    </citation>
    <scope>NUCLEOTIDE SEQUENCE [LARGE SCALE GENOMIC DNA]</scope>
    <source>
        <strain evidence="3 4">MYR-1_YQ</strain>
    </source>
</reference>
<evidence type="ECO:0000256" key="2">
    <source>
        <dbReference type="SAM" id="Phobius"/>
    </source>
</evidence>
<keyword evidence="2" id="KW-0472">Membrane</keyword>
<proteinExistence type="predicted"/>
<evidence type="ECO:0000313" key="4">
    <source>
        <dbReference type="Proteomes" id="UP001196980"/>
    </source>
</evidence>
<feature type="region of interest" description="Disordered" evidence="1">
    <location>
        <begin position="1"/>
        <end position="23"/>
    </location>
</feature>